<evidence type="ECO:0000256" key="6">
    <source>
        <dbReference type="SAM" id="Phobius"/>
    </source>
</evidence>
<dbReference type="GO" id="GO:0051301">
    <property type="term" value="P:cell division"/>
    <property type="evidence" value="ECO:0007669"/>
    <property type="project" value="InterPro"/>
</dbReference>
<dbReference type="Pfam" id="PF01098">
    <property type="entry name" value="FTSW_RODA_SPOVE"/>
    <property type="match status" value="1"/>
</dbReference>
<dbReference type="GO" id="GO:0032153">
    <property type="term" value="C:cell division site"/>
    <property type="evidence" value="ECO:0007669"/>
    <property type="project" value="TreeGrafter"/>
</dbReference>
<dbReference type="AlphaFoldDB" id="A0A348APN8"/>
<keyword evidence="3" id="KW-0133">Cell shape</keyword>
<evidence type="ECO:0000313" key="7">
    <source>
        <dbReference type="EMBL" id="BBB93036.1"/>
    </source>
</evidence>
<feature type="transmembrane region" description="Helical" evidence="6">
    <location>
        <begin position="136"/>
        <end position="156"/>
    </location>
</feature>
<dbReference type="PANTHER" id="PTHR30474:SF3">
    <property type="entry name" value="PEPTIDOGLYCAN GLYCOSYLTRANSFERASE RODA"/>
    <property type="match status" value="1"/>
</dbReference>
<dbReference type="KEGG" id="mana:MAMMFC1_03745"/>
<dbReference type="PANTHER" id="PTHR30474">
    <property type="entry name" value="CELL CYCLE PROTEIN"/>
    <property type="match status" value="1"/>
</dbReference>
<comment type="subcellular location">
    <subcellularLocation>
        <location evidence="1">Membrane</location>
        <topology evidence="1">Multi-pass membrane protein</topology>
    </subcellularLocation>
</comment>
<evidence type="ECO:0000256" key="2">
    <source>
        <dbReference type="ARBA" id="ARBA00022692"/>
    </source>
</evidence>
<accession>A0A348APN8</accession>
<feature type="transmembrane region" description="Helical" evidence="6">
    <location>
        <begin position="340"/>
        <end position="360"/>
    </location>
</feature>
<reference evidence="7 8" key="1">
    <citation type="journal article" date="2018" name="Int. J. Syst. Evol. Microbiol.">
        <title>Methylomusa anaerophila gen. nov., sp. nov., an anaerobic methanol-utilizing bacterium isolated from a microbial fuel cell.</title>
        <authorList>
            <person name="Amano N."/>
            <person name="Yamamuro A."/>
            <person name="Miyahara M."/>
            <person name="Kouzuma A."/>
            <person name="Abe T."/>
            <person name="Watanabe K."/>
        </authorList>
    </citation>
    <scope>NUCLEOTIDE SEQUENCE [LARGE SCALE GENOMIC DNA]</scope>
    <source>
        <strain evidence="7 8">MMFC1</strain>
    </source>
</reference>
<dbReference type="GO" id="GO:0008360">
    <property type="term" value="P:regulation of cell shape"/>
    <property type="evidence" value="ECO:0007669"/>
    <property type="project" value="UniProtKB-KW"/>
</dbReference>
<dbReference type="Proteomes" id="UP000276437">
    <property type="component" value="Chromosome"/>
</dbReference>
<feature type="transmembrane region" description="Helical" evidence="6">
    <location>
        <begin position="162"/>
        <end position="188"/>
    </location>
</feature>
<feature type="transmembrane region" description="Helical" evidence="6">
    <location>
        <begin position="80"/>
        <end position="97"/>
    </location>
</feature>
<keyword evidence="8" id="KW-1185">Reference proteome</keyword>
<feature type="transmembrane region" description="Helical" evidence="6">
    <location>
        <begin position="24"/>
        <end position="43"/>
    </location>
</feature>
<feature type="transmembrane region" description="Helical" evidence="6">
    <location>
        <begin position="255"/>
        <end position="275"/>
    </location>
</feature>
<feature type="transmembrane region" description="Helical" evidence="6">
    <location>
        <begin position="406"/>
        <end position="427"/>
    </location>
</feature>
<protein>
    <submittedName>
        <fullName evidence="7">Lipid II flippase FtsW</fullName>
    </submittedName>
</protein>
<gene>
    <name evidence="7" type="primary">ftsW_2</name>
    <name evidence="7" type="ORF">MAMMFC1_03745</name>
</gene>
<dbReference type="InterPro" id="IPR001182">
    <property type="entry name" value="FtsW/RodA"/>
</dbReference>
<evidence type="ECO:0000256" key="4">
    <source>
        <dbReference type="ARBA" id="ARBA00022989"/>
    </source>
</evidence>
<name>A0A348APN8_9FIRM</name>
<keyword evidence="5 6" id="KW-0472">Membrane</keyword>
<organism evidence="7 8">
    <name type="scientific">Methylomusa anaerophila</name>
    <dbReference type="NCBI Taxonomy" id="1930071"/>
    <lineage>
        <taxon>Bacteria</taxon>
        <taxon>Bacillati</taxon>
        <taxon>Bacillota</taxon>
        <taxon>Negativicutes</taxon>
        <taxon>Selenomonadales</taxon>
        <taxon>Sporomusaceae</taxon>
        <taxon>Methylomusa</taxon>
    </lineage>
</organism>
<feature type="transmembrane region" description="Helical" evidence="6">
    <location>
        <begin position="103"/>
        <end position="124"/>
    </location>
</feature>
<evidence type="ECO:0000256" key="3">
    <source>
        <dbReference type="ARBA" id="ARBA00022960"/>
    </source>
</evidence>
<keyword evidence="2 6" id="KW-0812">Transmembrane</keyword>
<sequence length="436" mass="48303">MIILRLFIFIMRNKNSDTIKQERTLLIIASIILFLGWLVISLSQGKIQAPVTIAVSGLIVTWFLVHFIIRYLLKLYGDPLLLPLGIFLSAIGLTMILRLKPDLFIMQVLWQAIGLLGFVIFSFVFRQAEPLAKYKYTSGMIGIGLLLATILFGTDIGGNKNWIILGPVMFQPAEFAKLFVIIFLAAYLSERRQLLSYATRHYGPFILPHPRFIAPLIALWGLAMLMLVTQRDLGSALLFFGTTIIMTYIASGRLLYIVLAAILFIIGSFACYKLYPHVQVRIDIWLNPWVDPTGRAYQIVQSLFALGSGNVLGSGLTYGFPQFIPAVHTDFIFAAIAEELGFAGSSAVILAYIFMVYRGFKIASLARTPYTIILASGLSVLLAMQVFIIIAGVTKFLPLTGITLPLISYGGSSTVSSFILLGMLFALSEVRPDYAQ</sequence>
<evidence type="ECO:0000256" key="1">
    <source>
        <dbReference type="ARBA" id="ARBA00004141"/>
    </source>
</evidence>
<dbReference type="EMBL" id="AP018449">
    <property type="protein sequence ID" value="BBB93036.1"/>
    <property type="molecule type" value="Genomic_DNA"/>
</dbReference>
<proteinExistence type="predicted"/>
<dbReference type="GO" id="GO:0005886">
    <property type="term" value="C:plasma membrane"/>
    <property type="evidence" value="ECO:0007669"/>
    <property type="project" value="TreeGrafter"/>
</dbReference>
<feature type="transmembrane region" description="Helical" evidence="6">
    <location>
        <begin position="209"/>
        <end position="227"/>
    </location>
</feature>
<feature type="transmembrane region" description="Helical" evidence="6">
    <location>
        <begin position="49"/>
        <end position="73"/>
    </location>
</feature>
<evidence type="ECO:0000256" key="5">
    <source>
        <dbReference type="ARBA" id="ARBA00023136"/>
    </source>
</evidence>
<evidence type="ECO:0000313" key="8">
    <source>
        <dbReference type="Proteomes" id="UP000276437"/>
    </source>
</evidence>
<keyword evidence="4 6" id="KW-1133">Transmembrane helix</keyword>
<feature type="transmembrane region" description="Helical" evidence="6">
    <location>
        <begin position="372"/>
        <end position="394"/>
    </location>
</feature>
<dbReference type="GO" id="GO:0015648">
    <property type="term" value="F:lipid-linked peptidoglycan transporter activity"/>
    <property type="evidence" value="ECO:0007669"/>
    <property type="project" value="TreeGrafter"/>
</dbReference>